<comment type="caution">
    <text evidence="3">The sequence shown here is derived from an EMBL/GenBank/DDBJ whole genome shotgun (WGS) entry which is preliminary data.</text>
</comment>
<protein>
    <recommendedName>
        <fullName evidence="2">Rhodanese domain-containing protein</fullName>
    </recommendedName>
</protein>
<accession>A0A3D5J5Q0</accession>
<evidence type="ECO:0000259" key="2">
    <source>
        <dbReference type="PROSITE" id="PS50206"/>
    </source>
</evidence>
<dbReference type="EMBL" id="DPMF01000456">
    <property type="protein sequence ID" value="HCV83327.1"/>
    <property type="molecule type" value="Genomic_DNA"/>
</dbReference>
<dbReference type="InterPro" id="IPR036873">
    <property type="entry name" value="Rhodanese-like_dom_sf"/>
</dbReference>
<dbReference type="SMART" id="SM00450">
    <property type="entry name" value="RHOD"/>
    <property type="match status" value="1"/>
</dbReference>
<evidence type="ECO:0000313" key="4">
    <source>
        <dbReference type="Proteomes" id="UP000264330"/>
    </source>
</evidence>
<dbReference type="SUPFAM" id="SSF52821">
    <property type="entry name" value="Rhodanese/Cell cycle control phosphatase"/>
    <property type="match status" value="1"/>
</dbReference>
<organism evidence="3 4">
    <name type="scientific">Zunongwangia profunda</name>
    <dbReference type="NCBI Taxonomy" id="398743"/>
    <lineage>
        <taxon>Bacteria</taxon>
        <taxon>Pseudomonadati</taxon>
        <taxon>Bacteroidota</taxon>
        <taxon>Flavobacteriia</taxon>
        <taxon>Flavobacteriales</taxon>
        <taxon>Flavobacteriaceae</taxon>
        <taxon>Zunongwangia</taxon>
    </lineage>
</organism>
<gene>
    <name evidence="3" type="ORF">DGQ38_20005</name>
</gene>
<sequence length="140" mass="16070">YGMGRRNGRRLMRKYLLLFTILLLCSQGCKEVEASEIEMISPEEMLDRMKKDEIQVLDVRSAQQFDDAHIFKAKNIILSESNDNSLFFDTLAKDKPVVIYGKNKGNTKKAIEILKDDGFEEVYELEGGIENWILVGGKVY</sequence>
<dbReference type="PROSITE" id="PS50206">
    <property type="entry name" value="RHODANESE_3"/>
    <property type="match status" value="1"/>
</dbReference>
<name>A0A3D5J5Q0_9FLAO</name>
<reference evidence="3 4" key="1">
    <citation type="journal article" date="2018" name="Nat. Biotechnol.">
        <title>A standardized bacterial taxonomy based on genome phylogeny substantially revises the tree of life.</title>
        <authorList>
            <person name="Parks D.H."/>
            <person name="Chuvochina M."/>
            <person name="Waite D.W."/>
            <person name="Rinke C."/>
            <person name="Skarshewski A."/>
            <person name="Chaumeil P.A."/>
            <person name="Hugenholtz P."/>
        </authorList>
    </citation>
    <scope>NUCLEOTIDE SEQUENCE [LARGE SCALE GENOMIC DNA]</scope>
    <source>
        <strain evidence="3">UBA9359</strain>
    </source>
</reference>
<dbReference type="Pfam" id="PF00581">
    <property type="entry name" value="Rhodanese"/>
    <property type="match status" value="1"/>
</dbReference>
<feature type="signal peptide" evidence="1">
    <location>
        <begin position="1"/>
        <end position="30"/>
    </location>
</feature>
<dbReference type="Proteomes" id="UP000264330">
    <property type="component" value="Unassembled WGS sequence"/>
</dbReference>
<dbReference type="PANTHER" id="PTHR43031:SF16">
    <property type="entry name" value="OXIDOREDUCTASE"/>
    <property type="match status" value="1"/>
</dbReference>
<evidence type="ECO:0000313" key="3">
    <source>
        <dbReference type="EMBL" id="HCV83327.1"/>
    </source>
</evidence>
<dbReference type="AlphaFoldDB" id="A0A3D5J5Q0"/>
<dbReference type="CDD" id="cd00158">
    <property type="entry name" value="RHOD"/>
    <property type="match status" value="1"/>
</dbReference>
<feature type="non-terminal residue" evidence="3">
    <location>
        <position position="1"/>
    </location>
</feature>
<evidence type="ECO:0000256" key="1">
    <source>
        <dbReference type="SAM" id="SignalP"/>
    </source>
</evidence>
<proteinExistence type="predicted"/>
<feature type="domain" description="Rhodanese" evidence="2">
    <location>
        <begin position="50"/>
        <end position="134"/>
    </location>
</feature>
<dbReference type="InterPro" id="IPR050229">
    <property type="entry name" value="GlpE_sulfurtransferase"/>
</dbReference>
<dbReference type="PANTHER" id="PTHR43031">
    <property type="entry name" value="FAD-DEPENDENT OXIDOREDUCTASE"/>
    <property type="match status" value="1"/>
</dbReference>
<dbReference type="InterPro" id="IPR001763">
    <property type="entry name" value="Rhodanese-like_dom"/>
</dbReference>
<keyword evidence="1" id="KW-0732">Signal</keyword>
<dbReference type="Gene3D" id="3.40.250.10">
    <property type="entry name" value="Rhodanese-like domain"/>
    <property type="match status" value="1"/>
</dbReference>
<feature type="chain" id="PRO_5017549903" description="Rhodanese domain-containing protein" evidence="1">
    <location>
        <begin position="31"/>
        <end position="140"/>
    </location>
</feature>